<dbReference type="AlphaFoldDB" id="A0A830HBX2"/>
<evidence type="ECO:0000313" key="7">
    <source>
        <dbReference type="Proteomes" id="UP000660262"/>
    </source>
</evidence>
<keyword evidence="3" id="KW-0472">Membrane</keyword>
<comment type="similarity">
    <text evidence="5">Belongs to the Psb28 family.</text>
</comment>
<evidence type="ECO:0000256" key="3">
    <source>
        <dbReference type="ARBA" id="ARBA00023136"/>
    </source>
</evidence>
<accession>A0A830HBX2</accession>
<sequence>MLAAPRSAALKARVLRVAVPRRAAVSARAVRAVAEASPDCSMQFIQGVNETIVPDVRLTASRDGNSGTAFFSFDGPDVFDAAGDLGEITGLYMLDEEGEIKTIDVNAKFVNGKPSRIECKYTWRSSFERERFLRFMARYADANGMTASGAVADNPS</sequence>
<dbReference type="EMBL" id="BNJQ01000008">
    <property type="protein sequence ID" value="GHP04866.1"/>
    <property type="molecule type" value="Genomic_DNA"/>
</dbReference>
<protein>
    <recommendedName>
        <fullName evidence="5">Photosystem II reaction center Psb28 protein</fullName>
    </recommendedName>
</protein>
<dbReference type="OrthoDB" id="1938621at2759"/>
<comment type="caution">
    <text evidence="6">The sequence shown here is derived from an EMBL/GenBank/DDBJ whole genome shotgun (WGS) entry which is preliminary data.</text>
</comment>
<evidence type="ECO:0000256" key="1">
    <source>
        <dbReference type="ARBA" id="ARBA00004170"/>
    </source>
</evidence>
<dbReference type="InterPro" id="IPR038676">
    <property type="entry name" value="Psb28_c1_sf"/>
</dbReference>
<evidence type="ECO:0000256" key="4">
    <source>
        <dbReference type="ARBA" id="ARBA00023276"/>
    </source>
</evidence>
<comment type="subcellular location">
    <subcellularLocation>
        <location evidence="1">Membrane</location>
        <topology evidence="1">Peripheral membrane protein</topology>
    </subcellularLocation>
</comment>
<organism evidence="6 7">
    <name type="scientific">Pycnococcus provasolii</name>
    <dbReference type="NCBI Taxonomy" id="41880"/>
    <lineage>
        <taxon>Eukaryota</taxon>
        <taxon>Viridiplantae</taxon>
        <taxon>Chlorophyta</taxon>
        <taxon>Pseudoscourfieldiophyceae</taxon>
        <taxon>Pseudoscourfieldiales</taxon>
        <taxon>Pycnococcaceae</taxon>
        <taxon>Pycnococcus</taxon>
    </lineage>
</organism>
<dbReference type="GO" id="GO:0009535">
    <property type="term" value="C:chloroplast thylakoid membrane"/>
    <property type="evidence" value="ECO:0007669"/>
    <property type="project" value="TreeGrafter"/>
</dbReference>
<dbReference type="NCBIfam" id="TIGR03047">
    <property type="entry name" value="PS_II_psb28"/>
    <property type="match status" value="1"/>
</dbReference>
<evidence type="ECO:0000256" key="2">
    <source>
        <dbReference type="ARBA" id="ARBA00022531"/>
    </source>
</evidence>
<proteinExistence type="inferred from homology"/>
<evidence type="ECO:0000256" key="5">
    <source>
        <dbReference type="RuleBase" id="RU003509"/>
    </source>
</evidence>
<dbReference type="Pfam" id="PF03912">
    <property type="entry name" value="Psb28"/>
    <property type="match status" value="1"/>
</dbReference>
<dbReference type="PANTHER" id="PTHR34963:SF2">
    <property type="entry name" value="PHOTOSYSTEM II REACTION CENTER PSB28 PROTEIN, CHLOROPLASTIC"/>
    <property type="match status" value="1"/>
</dbReference>
<keyword evidence="2 5" id="KW-0602">Photosynthesis</keyword>
<keyword evidence="7" id="KW-1185">Reference proteome</keyword>
<reference evidence="6" key="1">
    <citation type="submission" date="2020-10" db="EMBL/GenBank/DDBJ databases">
        <title>Unveiling of a novel bifunctional photoreceptor, Dualchrome1, isolated from a cosmopolitan green alga.</title>
        <authorList>
            <person name="Suzuki S."/>
            <person name="Kawachi M."/>
        </authorList>
    </citation>
    <scope>NUCLEOTIDE SEQUENCE</scope>
    <source>
        <strain evidence="6">NIES 2893</strain>
    </source>
</reference>
<dbReference type="Proteomes" id="UP000660262">
    <property type="component" value="Unassembled WGS sequence"/>
</dbReference>
<dbReference type="InterPro" id="IPR005610">
    <property type="entry name" value="PSII_Psb28_class-1"/>
</dbReference>
<dbReference type="GO" id="GO:0015979">
    <property type="term" value="P:photosynthesis"/>
    <property type="evidence" value="ECO:0007669"/>
    <property type="project" value="UniProtKB-KW"/>
</dbReference>
<name>A0A830HBX2_9CHLO</name>
<dbReference type="PANTHER" id="PTHR34963">
    <property type="match status" value="1"/>
</dbReference>
<keyword evidence="4 5" id="KW-0604">Photosystem II</keyword>
<dbReference type="Gene3D" id="2.40.30.220">
    <property type="entry name" value="Photosystem II Psb28"/>
    <property type="match status" value="1"/>
</dbReference>
<dbReference type="GO" id="GO:0009654">
    <property type="term" value="C:photosystem II oxygen evolving complex"/>
    <property type="evidence" value="ECO:0007669"/>
    <property type="project" value="InterPro"/>
</dbReference>
<gene>
    <name evidence="6" type="ORF">PPROV_000361800</name>
</gene>
<evidence type="ECO:0000313" key="6">
    <source>
        <dbReference type="EMBL" id="GHP04866.1"/>
    </source>
</evidence>
<dbReference type="HAMAP" id="MF_01370">
    <property type="entry name" value="PSII_Psb28"/>
    <property type="match status" value="1"/>
</dbReference>